<dbReference type="SUPFAM" id="SSF52374">
    <property type="entry name" value="Nucleotidylyl transferase"/>
    <property type="match status" value="1"/>
</dbReference>
<gene>
    <name evidence="12" type="ORF">HMPREF9193_00676</name>
</gene>
<keyword evidence="12" id="KW-0418">Kinase</keyword>
<dbReference type="EC" id="2.7.7.2" evidence="2"/>
<evidence type="ECO:0000256" key="10">
    <source>
        <dbReference type="ARBA" id="ARBA00049494"/>
    </source>
</evidence>
<dbReference type="EMBL" id="AWVH01000016">
    <property type="protein sequence ID" value="ERJ93832.1"/>
    <property type="molecule type" value="Genomic_DNA"/>
</dbReference>
<evidence type="ECO:0000256" key="9">
    <source>
        <dbReference type="ARBA" id="ARBA00022840"/>
    </source>
</evidence>
<feature type="domain" description="FAD synthetase" evidence="11">
    <location>
        <begin position="18"/>
        <end position="169"/>
    </location>
</feature>
<dbReference type="Proteomes" id="UP000016649">
    <property type="component" value="Unassembled WGS sequence"/>
</dbReference>
<keyword evidence="4" id="KW-0288">FMN</keyword>
<dbReference type="CDD" id="cd02064">
    <property type="entry name" value="FAD_synthetase_N"/>
    <property type="match status" value="1"/>
</dbReference>
<keyword evidence="7" id="KW-0547">Nucleotide-binding</keyword>
<evidence type="ECO:0000256" key="7">
    <source>
        <dbReference type="ARBA" id="ARBA00022741"/>
    </source>
</evidence>
<evidence type="ECO:0000256" key="2">
    <source>
        <dbReference type="ARBA" id="ARBA00012393"/>
    </source>
</evidence>
<evidence type="ECO:0000259" key="11">
    <source>
        <dbReference type="Pfam" id="PF06574"/>
    </source>
</evidence>
<protein>
    <recommendedName>
        <fullName evidence="2">FAD synthase</fullName>
        <ecNumber evidence="2">2.7.7.2</ecNumber>
    </recommendedName>
</protein>
<dbReference type="InterPro" id="IPR014729">
    <property type="entry name" value="Rossmann-like_a/b/a_fold"/>
</dbReference>
<dbReference type="GO" id="GO:0016301">
    <property type="term" value="F:kinase activity"/>
    <property type="evidence" value="ECO:0007669"/>
    <property type="project" value="UniProtKB-KW"/>
</dbReference>
<comment type="caution">
    <text evidence="12">The sequence shown here is derived from an EMBL/GenBank/DDBJ whole genome shotgun (WGS) entry which is preliminary data.</text>
</comment>
<comment type="pathway">
    <text evidence="1">Cofactor biosynthesis; FAD biosynthesis; FAD from FMN: step 1/1.</text>
</comment>
<evidence type="ECO:0000256" key="6">
    <source>
        <dbReference type="ARBA" id="ARBA00022695"/>
    </source>
</evidence>
<evidence type="ECO:0000256" key="8">
    <source>
        <dbReference type="ARBA" id="ARBA00022827"/>
    </source>
</evidence>
<sequence>MDVFSWDDILHGAAGIKPRTTALTVGGFDGPHEGHRALCLSVIQSAQKRHLQSAVVTFKRSPRSFKQKADYSGDISSLRLRLKVFEQWGFSFAVVIDFSIDFSKIKGIDFLRILAERCGMRFFSVGETFRCGYQNDVGKEEIAAFAAENEIEFVPLQSVEQDAQCISSSAVRKAVVLGDLERAKLLLGRPFEIDCMQFCQNTGDGGIVLTDGKALPDDSGSVLPDGSGALKKNVQLLPPCGTYRVSAYPENGANGALFFSTLLHRDDCALRLEVPAAYKNLRLDKIAFSG</sequence>
<keyword evidence="8" id="KW-0274">FAD</keyword>
<evidence type="ECO:0000256" key="5">
    <source>
        <dbReference type="ARBA" id="ARBA00022679"/>
    </source>
</evidence>
<evidence type="ECO:0000256" key="4">
    <source>
        <dbReference type="ARBA" id="ARBA00022643"/>
    </source>
</evidence>
<keyword evidence="3" id="KW-0285">Flavoprotein</keyword>
<evidence type="ECO:0000313" key="12">
    <source>
        <dbReference type="EMBL" id="ERJ93832.1"/>
    </source>
</evidence>
<comment type="catalytic activity">
    <reaction evidence="10">
        <text>FMN + ATP + H(+) = FAD + diphosphate</text>
        <dbReference type="Rhea" id="RHEA:17237"/>
        <dbReference type="ChEBI" id="CHEBI:15378"/>
        <dbReference type="ChEBI" id="CHEBI:30616"/>
        <dbReference type="ChEBI" id="CHEBI:33019"/>
        <dbReference type="ChEBI" id="CHEBI:57692"/>
        <dbReference type="ChEBI" id="CHEBI:58210"/>
        <dbReference type="EC" id="2.7.7.2"/>
    </reaction>
</comment>
<dbReference type="Pfam" id="PF06574">
    <property type="entry name" value="FAD_syn"/>
    <property type="match status" value="1"/>
</dbReference>
<proteinExistence type="predicted"/>
<evidence type="ECO:0000313" key="13">
    <source>
        <dbReference type="Proteomes" id="UP000016649"/>
    </source>
</evidence>
<dbReference type="Gene3D" id="3.40.50.620">
    <property type="entry name" value="HUPs"/>
    <property type="match status" value="1"/>
</dbReference>
<accession>A0ABN0P083</accession>
<dbReference type="RefSeq" id="WP_021686526.1">
    <property type="nucleotide sequence ID" value="NZ_KI260560.1"/>
</dbReference>
<evidence type="ECO:0000256" key="1">
    <source>
        <dbReference type="ARBA" id="ARBA00004726"/>
    </source>
</evidence>
<reference evidence="12 13" key="1">
    <citation type="submission" date="2013-08" db="EMBL/GenBank/DDBJ databases">
        <authorList>
            <person name="Weinstock G."/>
            <person name="Sodergren E."/>
            <person name="Wylie T."/>
            <person name="Fulton L."/>
            <person name="Fulton R."/>
            <person name="Fronick C."/>
            <person name="O'Laughlin M."/>
            <person name="Godfrey J."/>
            <person name="Miner T."/>
            <person name="Herter B."/>
            <person name="Appelbaum E."/>
            <person name="Cordes M."/>
            <person name="Lek S."/>
            <person name="Wollam A."/>
            <person name="Pepin K.H."/>
            <person name="Palsikar V.B."/>
            <person name="Mitreva M."/>
            <person name="Wilson R.K."/>
        </authorList>
    </citation>
    <scope>NUCLEOTIDE SEQUENCE [LARGE SCALE GENOMIC DNA]</scope>
    <source>
        <strain evidence="12 13">ATCC 700332</strain>
    </source>
</reference>
<dbReference type="InterPro" id="IPR015864">
    <property type="entry name" value="FAD_synthase"/>
</dbReference>
<evidence type="ECO:0000256" key="3">
    <source>
        <dbReference type="ARBA" id="ARBA00022630"/>
    </source>
</evidence>
<keyword evidence="5" id="KW-0808">Transferase</keyword>
<name>A0ABN0P083_TRELE</name>
<organism evidence="12 13">
    <name type="scientific">Treponema lecithinolyticum ATCC 700332</name>
    <dbReference type="NCBI Taxonomy" id="1321815"/>
    <lineage>
        <taxon>Bacteria</taxon>
        <taxon>Pseudomonadati</taxon>
        <taxon>Spirochaetota</taxon>
        <taxon>Spirochaetia</taxon>
        <taxon>Spirochaetales</taxon>
        <taxon>Treponemataceae</taxon>
        <taxon>Treponema</taxon>
    </lineage>
</organism>
<keyword evidence="6" id="KW-0548">Nucleotidyltransferase</keyword>
<keyword evidence="9" id="KW-0067">ATP-binding</keyword>
<keyword evidence="13" id="KW-1185">Reference proteome</keyword>